<protein>
    <submittedName>
        <fullName evidence="2">Reverse transcriptase</fullName>
    </submittedName>
</protein>
<evidence type="ECO:0000313" key="3">
    <source>
        <dbReference type="Proteomes" id="UP000036403"/>
    </source>
</evidence>
<feature type="domain" description="Reverse transcriptase" evidence="1">
    <location>
        <begin position="53"/>
        <end position="319"/>
    </location>
</feature>
<sequence length="320" mass="37083">MEMLIQKLKTKEVQKAIQNLKGYKAPGYDLITGKVLKELPQKALRFITIVFNAILRLEYFPAQWKVAQVILIPKPGKEPEEVKSYRPISLLPILSKVFEKLILKRIKPVLESINIIPEHQFGFREHHATIEQVHIIIRKIRNALEGKMYCSAAFLDVSQAFDKVWHPGLLYKIKKSLPHNVYQLLKSYLSDRYFLIKYQEELSDLYPINSGVLQRSVLGPLLYLLFTADLPTMEQTTTGTFADDTTILVSHKDPKEASRKLQENITEIQKWLKIWRIKVNEQKSLHVTFTLNKETFPPVTLNNRVIPQAKTAKYLGIHLD</sequence>
<comment type="caution">
    <text evidence="2">The sequence shown here is derived from an EMBL/GenBank/DDBJ whole genome shotgun (WGS) entry which is preliminary data.</text>
</comment>
<keyword evidence="3" id="KW-1185">Reference proteome</keyword>
<dbReference type="STRING" id="67767.A0A0J7KUK1"/>
<dbReference type="CDD" id="cd01650">
    <property type="entry name" value="RT_nLTR_like"/>
    <property type="match status" value="1"/>
</dbReference>
<dbReference type="PROSITE" id="PS50878">
    <property type="entry name" value="RT_POL"/>
    <property type="match status" value="1"/>
</dbReference>
<dbReference type="AlphaFoldDB" id="A0A0J7KUK1"/>
<keyword evidence="2" id="KW-0548">Nucleotidyltransferase</keyword>
<dbReference type="PANTHER" id="PTHR19446">
    <property type="entry name" value="REVERSE TRANSCRIPTASES"/>
    <property type="match status" value="1"/>
</dbReference>
<dbReference type="GO" id="GO:0003964">
    <property type="term" value="F:RNA-directed DNA polymerase activity"/>
    <property type="evidence" value="ECO:0007669"/>
    <property type="project" value="UniProtKB-KW"/>
</dbReference>
<proteinExistence type="predicted"/>
<organism evidence="2 3">
    <name type="scientific">Lasius niger</name>
    <name type="common">Black garden ant</name>
    <dbReference type="NCBI Taxonomy" id="67767"/>
    <lineage>
        <taxon>Eukaryota</taxon>
        <taxon>Metazoa</taxon>
        <taxon>Ecdysozoa</taxon>
        <taxon>Arthropoda</taxon>
        <taxon>Hexapoda</taxon>
        <taxon>Insecta</taxon>
        <taxon>Pterygota</taxon>
        <taxon>Neoptera</taxon>
        <taxon>Endopterygota</taxon>
        <taxon>Hymenoptera</taxon>
        <taxon>Apocrita</taxon>
        <taxon>Aculeata</taxon>
        <taxon>Formicoidea</taxon>
        <taxon>Formicidae</taxon>
        <taxon>Formicinae</taxon>
        <taxon>Lasius</taxon>
        <taxon>Lasius</taxon>
    </lineage>
</organism>
<dbReference type="InterPro" id="IPR043502">
    <property type="entry name" value="DNA/RNA_pol_sf"/>
</dbReference>
<dbReference type="EMBL" id="LBMM01003085">
    <property type="protein sequence ID" value="KMQ93981.1"/>
    <property type="molecule type" value="Genomic_DNA"/>
</dbReference>
<dbReference type="Pfam" id="PF00078">
    <property type="entry name" value="RVT_1"/>
    <property type="match status" value="1"/>
</dbReference>
<dbReference type="Proteomes" id="UP000036403">
    <property type="component" value="Unassembled WGS sequence"/>
</dbReference>
<gene>
    <name evidence="2" type="ORF">RF55_5885</name>
</gene>
<accession>A0A0J7KUK1</accession>
<dbReference type="InterPro" id="IPR000477">
    <property type="entry name" value="RT_dom"/>
</dbReference>
<reference evidence="2 3" key="1">
    <citation type="submission" date="2015-04" db="EMBL/GenBank/DDBJ databases">
        <title>Lasius niger genome sequencing.</title>
        <authorList>
            <person name="Konorov E.A."/>
            <person name="Nikitin M.A."/>
            <person name="Kirill M.V."/>
            <person name="Chang P."/>
        </authorList>
    </citation>
    <scope>NUCLEOTIDE SEQUENCE [LARGE SCALE GENOMIC DNA]</scope>
    <source>
        <tissue evidence="2">Whole</tissue>
    </source>
</reference>
<keyword evidence="2" id="KW-0695">RNA-directed DNA polymerase</keyword>
<evidence type="ECO:0000259" key="1">
    <source>
        <dbReference type="PROSITE" id="PS50878"/>
    </source>
</evidence>
<keyword evidence="2" id="KW-0808">Transferase</keyword>
<dbReference type="PaxDb" id="67767-A0A0J7KUK1"/>
<dbReference type="OrthoDB" id="7555282at2759"/>
<evidence type="ECO:0000313" key="2">
    <source>
        <dbReference type="EMBL" id="KMQ93981.1"/>
    </source>
</evidence>
<dbReference type="SUPFAM" id="SSF56672">
    <property type="entry name" value="DNA/RNA polymerases"/>
    <property type="match status" value="1"/>
</dbReference>
<name>A0A0J7KUK1_LASNI</name>